<evidence type="ECO:0000256" key="1">
    <source>
        <dbReference type="SAM" id="MobiDB-lite"/>
    </source>
</evidence>
<sequence>MRPDTRIGAALVALLVLLAGCVGAGSPTPLAQSTAETTEQTADSTPSISVSGAATVEAAPDLAVVRVAVEREADTADRARGDVATAVEEMREALRDAGVPDANVTTESFGVFPQYQYDDGERTLDGYRAVHSFRIEVSPDRAGEIVDVAVGNGADRVAGVAFTLSEEKRAELRQEALTLAVENARTDAETMAAAAGVSVGPVQSLSTSNSVGPVSPVEFARGDAAESRTVLEPGDVSVTASVSVVYGIDAEQ</sequence>
<dbReference type="PANTHER" id="PTHR34387">
    <property type="entry name" value="SLR1258 PROTEIN"/>
    <property type="match status" value="1"/>
</dbReference>
<dbReference type="Gene3D" id="3.30.70.2970">
    <property type="entry name" value="Protein of unknown function (DUF541), domain 2"/>
    <property type="match status" value="1"/>
</dbReference>
<feature type="region of interest" description="Disordered" evidence="1">
    <location>
        <begin position="29"/>
        <end position="48"/>
    </location>
</feature>
<dbReference type="Gene3D" id="3.30.110.170">
    <property type="entry name" value="Protein of unknown function (DUF541), domain 1"/>
    <property type="match status" value="1"/>
</dbReference>
<feature type="compositionally biased region" description="Low complexity" evidence="1">
    <location>
        <begin position="32"/>
        <end position="45"/>
    </location>
</feature>
<proteinExistence type="predicted"/>
<accession>A0A9E7UAK8</accession>
<evidence type="ECO:0000313" key="2">
    <source>
        <dbReference type="EMBL" id="UWM53884.1"/>
    </source>
</evidence>
<dbReference type="InterPro" id="IPR007497">
    <property type="entry name" value="SIMPL/DUF541"/>
</dbReference>
<name>A0A9E7UAK8_9EURY</name>
<dbReference type="GeneID" id="74944229"/>
<dbReference type="Proteomes" id="UP001057580">
    <property type="component" value="Chromosome"/>
</dbReference>
<dbReference type="Pfam" id="PF04402">
    <property type="entry name" value="SIMPL"/>
    <property type="match status" value="1"/>
</dbReference>
<dbReference type="AlphaFoldDB" id="A0A9E7UAK8"/>
<dbReference type="InterPro" id="IPR052022">
    <property type="entry name" value="26kDa_periplasmic_antigen"/>
</dbReference>
<dbReference type="PROSITE" id="PS51257">
    <property type="entry name" value="PROKAR_LIPOPROTEIN"/>
    <property type="match status" value="1"/>
</dbReference>
<dbReference type="KEGG" id="ssai:N0B31_17365"/>
<dbReference type="RefSeq" id="WP_260592878.1">
    <property type="nucleotide sequence ID" value="NZ_CP104003.1"/>
</dbReference>
<dbReference type="EMBL" id="CP104003">
    <property type="protein sequence ID" value="UWM53884.1"/>
    <property type="molecule type" value="Genomic_DNA"/>
</dbReference>
<dbReference type="GO" id="GO:0006974">
    <property type="term" value="P:DNA damage response"/>
    <property type="evidence" value="ECO:0007669"/>
    <property type="project" value="TreeGrafter"/>
</dbReference>
<gene>
    <name evidence="2" type="ORF">N0B31_17365</name>
</gene>
<dbReference type="PANTHER" id="PTHR34387:SF2">
    <property type="entry name" value="SLR1258 PROTEIN"/>
    <property type="match status" value="1"/>
</dbReference>
<reference evidence="2" key="1">
    <citation type="submission" date="2022-09" db="EMBL/GenBank/DDBJ databases">
        <title>Diverse halophilic archaea isolated from saline environments.</title>
        <authorList>
            <person name="Cui H.-L."/>
        </authorList>
    </citation>
    <scope>NUCLEOTIDE SEQUENCE</scope>
    <source>
        <strain evidence="2">ZS-35-S2</strain>
    </source>
</reference>
<evidence type="ECO:0000313" key="3">
    <source>
        <dbReference type="Proteomes" id="UP001057580"/>
    </source>
</evidence>
<keyword evidence="3" id="KW-1185">Reference proteome</keyword>
<organism evidence="2 3">
    <name type="scientific">Salinirubellus salinus</name>
    <dbReference type="NCBI Taxonomy" id="1364945"/>
    <lineage>
        <taxon>Archaea</taxon>
        <taxon>Methanobacteriati</taxon>
        <taxon>Methanobacteriota</taxon>
        <taxon>Stenosarchaea group</taxon>
        <taxon>Halobacteria</taxon>
        <taxon>Halobacteriales</taxon>
        <taxon>Natronomonadaceae</taxon>
        <taxon>Salinirubellus</taxon>
    </lineage>
</organism>
<protein>
    <submittedName>
        <fullName evidence="2">SIMPL domain-containing protein</fullName>
    </submittedName>
</protein>